<dbReference type="InterPro" id="IPR013482">
    <property type="entry name" value="Molybde_CF_guanTrfase"/>
</dbReference>
<dbReference type="SUPFAM" id="SSF53448">
    <property type="entry name" value="Nucleotide-diphospho-sugar transferases"/>
    <property type="match status" value="1"/>
</dbReference>
<evidence type="ECO:0000256" key="7">
    <source>
        <dbReference type="ARBA" id="ARBA00023150"/>
    </source>
</evidence>
<dbReference type="Pfam" id="PF12804">
    <property type="entry name" value="NTP_transf_3"/>
    <property type="match status" value="1"/>
</dbReference>
<dbReference type="Gene3D" id="3.90.550.10">
    <property type="entry name" value="Spore Coat Polysaccharide Biosynthesis Protein SpsA, Chain A"/>
    <property type="match status" value="1"/>
</dbReference>
<keyword evidence="2" id="KW-0808">Transferase</keyword>
<feature type="domain" description="MobA-like NTP transferase" evidence="8">
    <location>
        <begin position="3"/>
        <end position="107"/>
    </location>
</feature>
<keyword evidence="4" id="KW-0547">Nucleotide-binding</keyword>
<sequence length="189" mass="20888">MNGLILAGGKSSRMGEDKALLSINGKTLITLSQQLLTTCGCTHVLVNHPKFSNSIKDIYSEKGPTAGIHAALSHEKFDLSSAPLLVSAVDTPFIPQQALDALIVYGLRYQTSVYYQNLYLPTLIYDTSTAKQWLDEVLSDPNSRGPSLRELFRAIRAEKLDNSSSEWININRPSDYARAKAQQSNKETK</sequence>
<evidence type="ECO:0000256" key="4">
    <source>
        <dbReference type="ARBA" id="ARBA00022741"/>
    </source>
</evidence>
<gene>
    <name evidence="9" type="ORF">ACFOHL_16105</name>
</gene>
<evidence type="ECO:0000259" key="8">
    <source>
        <dbReference type="Pfam" id="PF12804"/>
    </source>
</evidence>
<keyword evidence="9" id="KW-0548">Nucleotidyltransferase</keyword>
<dbReference type="EMBL" id="JBHRSW010000047">
    <property type="protein sequence ID" value="MFC3123146.1"/>
    <property type="molecule type" value="Genomic_DNA"/>
</dbReference>
<keyword evidence="3" id="KW-0479">Metal-binding</keyword>
<name>A0ABV7FXI8_9ALTE</name>
<dbReference type="InterPro" id="IPR025877">
    <property type="entry name" value="MobA-like_NTP_Trfase"/>
</dbReference>
<keyword evidence="5" id="KW-0460">Magnesium</keyword>
<dbReference type="InterPro" id="IPR029044">
    <property type="entry name" value="Nucleotide-diphossugar_trans"/>
</dbReference>
<comment type="caution">
    <text evidence="9">The sequence shown here is derived from an EMBL/GenBank/DDBJ whole genome shotgun (WGS) entry which is preliminary data.</text>
</comment>
<keyword evidence="10" id="KW-1185">Reference proteome</keyword>
<evidence type="ECO:0000256" key="6">
    <source>
        <dbReference type="ARBA" id="ARBA00023134"/>
    </source>
</evidence>
<dbReference type="Proteomes" id="UP001595478">
    <property type="component" value="Unassembled WGS sequence"/>
</dbReference>
<evidence type="ECO:0000256" key="2">
    <source>
        <dbReference type="ARBA" id="ARBA00022679"/>
    </source>
</evidence>
<proteinExistence type="predicted"/>
<keyword evidence="6" id="KW-0342">GTP-binding</keyword>
<dbReference type="GO" id="GO:0016779">
    <property type="term" value="F:nucleotidyltransferase activity"/>
    <property type="evidence" value="ECO:0007669"/>
    <property type="project" value="UniProtKB-KW"/>
</dbReference>
<evidence type="ECO:0000256" key="5">
    <source>
        <dbReference type="ARBA" id="ARBA00022842"/>
    </source>
</evidence>
<keyword evidence="1" id="KW-0963">Cytoplasm</keyword>
<dbReference type="PANTHER" id="PTHR19136:SF81">
    <property type="entry name" value="MOLYBDENUM COFACTOR GUANYLYLTRANSFERASE"/>
    <property type="match status" value="1"/>
</dbReference>
<reference evidence="10" key="1">
    <citation type="journal article" date="2019" name="Int. J. Syst. Evol. Microbiol.">
        <title>The Global Catalogue of Microorganisms (GCM) 10K type strain sequencing project: providing services to taxonomists for standard genome sequencing and annotation.</title>
        <authorList>
            <consortium name="The Broad Institute Genomics Platform"/>
            <consortium name="The Broad Institute Genome Sequencing Center for Infectious Disease"/>
            <person name="Wu L."/>
            <person name="Ma J."/>
        </authorList>
    </citation>
    <scope>NUCLEOTIDE SEQUENCE [LARGE SCALE GENOMIC DNA]</scope>
    <source>
        <strain evidence="10">KCTC 52473</strain>
    </source>
</reference>
<dbReference type="CDD" id="cd02503">
    <property type="entry name" value="MobA"/>
    <property type="match status" value="1"/>
</dbReference>
<protein>
    <submittedName>
        <fullName evidence="9">Molybdenum cofactor guanylyltransferase</fullName>
    </submittedName>
</protein>
<accession>A0ABV7FXI8</accession>
<keyword evidence="7" id="KW-0501">Molybdenum cofactor biosynthesis</keyword>
<evidence type="ECO:0000313" key="10">
    <source>
        <dbReference type="Proteomes" id="UP001595478"/>
    </source>
</evidence>
<evidence type="ECO:0000256" key="1">
    <source>
        <dbReference type="ARBA" id="ARBA00022490"/>
    </source>
</evidence>
<dbReference type="PANTHER" id="PTHR19136">
    <property type="entry name" value="MOLYBDENUM COFACTOR GUANYLYLTRANSFERASE"/>
    <property type="match status" value="1"/>
</dbReference>
<organism evidence="9 10">
    <name type="scientific">Agaribacter flavus</name>
    <dbReference type="NCBI Taxonomy" id="1902781"/>
    <lineage>
        <taxon>Bacteria</taxon>
        <taxon>Pseudomonadati</taxon>
        <taxon>Pseudomonadota</taxon>
        <taxon>Gammaproteobacteria</taxon>
        <taxon>Alteromonadales</taxon>
        <taxon>Alteromonadaceae</taxon>
        <taxon>Agaribacter</taxon>
    </lineage>
</organism>
<evidence type="ECO:0000256" key="3">
    <source>
        <dbReference type="ARBA" id="ARBA00022723"/>
    </source>
</evidence>
<evidence type="ECO:0000313" key="9">
    <source>
        <dbReference type="EMBL" id="MFC3123146.1"/>
    </source>
</evidence>
<dbReference type="RefSeq" id="WP_376921261.1">
    <property type="nucleotide sequence ID" value="NZ_JBHRSW010000047.1"/>
</dbReference>